<evidence type="ECO:0000313" key="2">
    <source>
        <dbReference type="EMBL" id="KAK3047876.1"/>
    </source>
</evidence>
<dbReference type="InterPro" id="IPR001810">
    <property type="entry name" value="F-box_dom"/>
</dbReference>
<keyword evidence="3" id="KW-1185">Reference proteome</keyword>
<organism evidence="2 3">
    <name type="scientific">Extremus antarcticus</name>
    <dbReference type="NCBI Taxonomy" id="702011"/>
    <lineage>
        <taxon>Eukaryota</taxon>
        <taxon>Fungi</taxon>
        <taxon>Dikarya</taxon>
        <taxon>Ascomycota</taxon>
        <taxon>Pezizomycotina</taxon>
        <taxon>Dothideomycetes</taxon>
        <taxon>Dothideomycetidae</taxon>
        <taxon>Mycosphaerellales</taxon>
        <taxon>Extremaceae</taxon>
        <taxon>Extremus</taxon>
    </lineage>
</organism>
<dbReference type="InterPro" id="IPR036047">
    <property type="entry name" value="F-box-like_dom_sf"/>
</dbReference>
<gene>
    <name evidence="2" type="ORF">LTR09_010701</name>
</gene>
<dbReference type="Proteomes" id="UP001271007">
    <property type="component" value="Unassembled WGS sequence"/>
</dbReference>
<protein>
    <recommendedName>
        <fullName evidence="1">F-box domain-containing protein</fullName>
    </recommendedName>
</protein>
<evidence type="ECO:0000259" key="1">
    <source>
        <dbReference type="Pfam" id="PF00646"/>
    </source>
</evidence>
<proteinExistence type="predicted"/>
<evidence type="ECO:0000313" key="3">
    <source>
        <dbReference type="Proteomes" id="UP001271007"/>
    </source>
</evidence>
<feature type="domain" description="F-box" evidence="1">
    <location>
        <begin position="22"/>
        <end position="55"/>
    </location>
</feature>
<dbReference type="SUPFAM" id="SSF81383">
    <property type="entry name" value="F-box domain"/>
    <property type="match status" value="1"/>
</dbReference>
<name>A0AAJ0G4W2_9PEZI</name>
<dbReference type="AlphaFoldDB" id="A0AAJ0G4W2"/>
<comment type="caution">
    <text evidence="2">The sequence shown here is derived from an EMBL/GenBank/DDBJ whole genome shotgun (WGS) entry which is preliminary data.</text>
</comment>
<dbReference type="Pfam" id="PF00646">
    <property type="entry name" value="F-box"/>
    <property type="match status" value="1"/>
</dbReference>
<sequence>MDYLTPDMDYLTGSPPPVLSIPELLENIIVHLPPPTIVNARRASKLWNALITSSKAVRRAVVLRPVVTTNK</sequence>
<accession>A0AAJ0G4W2</accession>
<reference evidence="2" key="1">
    <citation type="submission" date="2023-04" db="EMBL/GenBank/DDBJ databases">
        <title>Black Yeasts Isolated from many extreme environments.</title>
        <authorList>
            <person name="Coleine C."/>
            <person name="Stajich J.E."/>
            <person name="Selbmann L."/>
        </authorList>
    </citation>
    <scope>NUCLEOTIDE SEQUENCE</scope>
    <source>
        <strain evidence="2">CCFEE 5312</strain>
    </source>
</reference>
<dbReference type="CDD" id="cd09917">
    <property type="entry name" value="F-box_SF"/>
    <property type="match status" value="1"/>
</dbReference>
<dbReference type="EMBL" id="JAWDJX010000055">
    <property type="protein sequence ID" value="KAK3047876.1"/>
    <property type="molecule type" value="Genomic_DNA"/>
</dbReference>